<evidence type="ECO:0000256" key="7">
    <source>
        <dbReference type="ARBA" id="ARBA00022989"/>
    </source>
</evidence>
<evidence type="ECO:0000259" key="14">
    <source>
        <dbReference type="PROSITE" id="PS51019"/>
    </source>
</evidence>
<protein>
    <submittedName>
        <fullName evidence="15">Ferric-chelate reductase 1b</fullName>
    </submittedName>
</protein>
<feature type="domain" description="Reelin" evidence="14">
    <location>
        <begin position="64"/>
        <end position="232"/>
    </location>
</feature>
<dbReference type="PROSITE" id="PS50836">
    <property type="entry name" value="DOMON"/>
    <property type="match status" value="1"/>
</dbReference>
<evidence type="ECO:0000256" key="8">
    <source>
        <dbReference type="ARBA" id="ARBA00023004"/>
    </source>
</evidence>
<feature type="transmembrane region" description="Helical" evidence="11">
    <location>
        <begin position="415"/>
        <end position="436"/>
    </location>
</feature>
<dbReference type="GO" id="GO:0016020">
    <property type="term" value="C:membrane"/>
    <property type="evidence" value="ECO:0007669"/>
    <property type="project" value="UniProtKB-SubCell"/>
</dbReference>
<dbReference type="AlphaFoldDB" id="A0A8C2ACU3"/>
<dbReference type="PANTHER" id="PTHR45828:SF3">
    <property type="entry name" value="FERRIC-CHELATE REDUCTASE 1"/>
    <property type="match status" value="1"/>
</dbReference>
<dbReference type="InterPro" id="IPR006593">
    <property type="entry name" value="Cyt_b561/ferric_Rdtase_TM"/>
</dbReference>
<evidence type="ECO:0000256" key="5">
    <source>
        <dbReference type="ARBA" id="ARBA00022692"/>
    </source>
</evidence>
<dbReference type="InterPro" id="IPR051237">
    <property type="entry name" value="Ferric-chelate_Red/DefProt"/>
</dbReference>
<evidence type="ECO:0000256" key="3">
    <source>
        <dbReference type="ARBA" id="ARBA00009195"/>
    </source>
</evidence>
<dbReference type="Gene3D" id="2.60.40.4060">
    <property type="entry name" value="Reeler domain"/>
    <property type="match status" value="1"/>
</dbReference>
<evidence type="ECO:0000313" key="16">
    <source>
        <dbReference type="Proteomes" id="UP000694700"/>
    </source>
</evidence>
<evidence type="ECO:0000259" key="13">
    <source>
        <dbReference type="PROSITE" id="PS50939"/>
    </source>
</evidence>
<evidence type="ECO:0000256" key="4">
    <source>
        <dbReference type="ARBA" id="ARBA00022448"/>
    </source>
</evidence>
<organism evidence="15 16">
    <name type="scientific">Cyprinus carpio</name>
    <name type="common">Common carp</name>
    <dbReference type="NCBI Taxonomy" id="7962"/>
    <lineage>
        <taxon>Eukaryota</taxon>
        <taxon>Metazoa</taxon>
        <taxon>Chordata</taxon>
        <taxon>Craniata</taxon>
        <taxon>Vertebrata</taxon>
        <taxon>Euteleostomi</taxon>
        <taxon>Actinopterygii</taxon>
        <taxon>Neopterygii</taxon>
        <taxon>Teleostei</taxon>
        <taxon>Ostariophysi</taxon>
        <taxon>Cypriniformes</taxon>
        <taxon>Cyprinidae</taxon>
        <taxon>Cyprininae</taxon>
        <taxon>Cyprinus</taxon>
    </lineage>
</organism>
<keyword evidence="9 11" id="KW-0472">Membrane</keyword>
<evidence type="ECO:0000256" key="11">
    <source>
        <dbReference type="SAM" id="Phobius"/>
    </source>
</evidence>
<keyword evidence="8" id="KW-0408">Iron</keyword>
<keyword evidence="6" id="KW-0249">Electron transport</keyword>
<evidence type="ECO:0000256" key="6">
    <source>
        <dbReference type="ARBA" id="ARBA00022982"/>
    </source>
</evidence>
<proteinExistence type="inferred from homology"/>
<comment type="cofactor">
    <cofactor evidence="1">
        <name>heme b</name>
        <dbReference type="ChEBI" id="CHEBI:60344"/>
    </cofactor>
</comment>
<evidence type="ECO:0000259" key="12">
    <source>
        <dbReference type="PROSITE" id="PS50836"/>
    </source>
</evidence>
<feature type="domain" description="Cytochrome b561" evidence="13">
    <location>
        <begin position="376"/>
        <end position="580"/>
    </location>
</feature>
<dbReference type="Pfam" id="PF02014">
    <property type="entry name" value="Reeler"/>
    <property type="match status" value="1"/>
</dbReference>
<evidence type="ECO:0000256" key="1">
    <source>
        <dbReference type="ARBA" id="ARBA00001970"/>
    </source>
</evidence>
<evidence type="ECO:0000256" key="9">
    <source>
        <dbReference type="ARBA" id="ARBA00023136"/>
    </source>
</evidence>
<dbReference type="Pfam" id="PF03351">
    <property type="entry name" value="DOMON"/>
    <property type="match status" value="1"/>
</dbReference>
<dbReference type="InterPro" id="IPR042307">
    <property type="entry name" value="Reeler_sf"/>
</dbReference>
<dbReference type="FunFam" id="2.60.40.4060:FF:000003">
    <property type="entry name" value="Ferric chelate reductase 1"/>
    <property type="match status" value="1"/>
</dbReference>
<feature type="transmembrane region" description="Helical" evidence="11">
    <location>
        <begin position="456"/>
        <end position="475"/>
    </location>
</feature>
<name>A0A8C2ACU3_CYPCA</name>
<feature type="transmembrane region" description="Helical" evidence="11">
    <location>
        <begin position="487"/>
        <end position="506"/>
    </location>
</feature>
<feature type="domain" description="DOMON" evidence="12">
    <location>
        <begin position="258"/>
        <end position="372"/>
    </location>
</feature>
<keyword evidence="10" id="KW-0325">Glycoprotein</keyword>
<comment type="subcellular location">
    <subcellularLocation>
        <location evidence="2">Membrane</location>
        <topology evidence="2">Multi-pass membrane protein</topology>
    </subcellularLocation>
</comment>
<dbReference type="Proteomes" id="UP000694700">
    <property type="component" value="Unplaced"/>
</dbReference>
<dbReference type="SMART" id="SM00664">
    <property type="entry name" value="DoH"/>
    <property type="match status" value="1"/>
</dbReference>
<dbReference type="CDD" id="cd09628">
    <property type="entry name" value="DOMON_SDR_2_like"/>
    <property type="match status" value="1"/>
</dbReference>
<dbReference type="PROSITE" id="PS50939">
    <property type="entry name" value="CYTOCHROME_B561"/>
    <property type="match status" value="1"/>
</dbReference>
<dbReference type="SMART" id="SM00665">
    <property type="entry name" value="B561"/>
    <property type="match status" value="1"/>
</dbReference>
<keyword evidence="7 11" id="KW-1133">Transmembrane helix</keyword>
<sequence>MNHGHEVKFCSANPCFLEVYHAPTTCFSNAWIACQIINGFAVNIYSFQVLMNMRIVLLLLSVCSETVFCFSRGKVEVACGDMTPQHGVSDPSTKDPPFNIIADKSQFSPGDEIKVTLSMASSEGKHYFKGFLIEARNAGDLNEIVGSFKLISPDISQLLKCDNKEGSAVSHTSDSHKTEVQVIWVAPSDAPSSVQFLVTVARGYKEFWVKIPGPVVSQNGIQTTTSTILSRLFTSEGCGSSKSCLRDPVGCDPQNDTACHFLSFSALGSSVMFELSGSAEGYVSFALSQDKWMGNDDVYLCIRDTNRVDIKAAYVSGRTHPIISSQNILKDTAWRLSDGVIQCSFRRDIHLPPENLNRFNLDQKYYLFMAHGRAEDGRTHRHDRQPLISTYQTKITGPPEDLTGSRSPLLIKYHGAFMLIAWTSTVSAGVIMARYFKPDWPERNILGLLFPQLHRMLMTITVLLTLVGFVLPFMYRGGWSKRAGIHPYLGCVVMTLAVIQPVMALFRPAPDASRRYIFNWMHFGTGTVAQVVAVITIFLGTHQQALSLPASWSTGVLAFILVWYVLANLVLEVHRRGFLPIGHLKCHNLSEQNNVFKLERKIFVDALLFTVKVLISYIQCCLKVCEHFRMFYISV</sequence>
<dbReference type="InterPro" id="IPR002861">
    <property type="entry name" value="Reeler_dom"/>
</dbReference>
<evidence type="ECO:0000256" key="2">
    <source>
        <dbReference type="ARBA" id="ARBA00004141"/>
    </source>
</evidence>
<dbReference type="PANTHER" id="PTHR45828">
    <property type="entry name" value="CYTOCHROME B561/FERRIC REDUCTASE TRANSMEMBRANE"/>
    <property type="match status" value="1"/>
</dbReference>
<evidence type="ECO:0000313" key="15">
    <source>
        <dbReference type="Ensembl" id="ENSCCRP00015103569.1"/>
    </source>
</evidence>
<reference evidence="15" key="1">
    <citation type="submission" date="2025-08" db="UniProtKB">
        <authorList>
            <consortium name="Ensembl"/>
        </authorList>
    </citation>
    <scope>IDENTIFICATION</scope>
</reference>
<comment type="similarity">
    <text evidence="3">Belongs to the FRRS1 family.</text>
</comment>
<keyword evidence="4" id="KW-0813">Transport</keyword>
<dbReference type="PROSITE" id="PS51019">
    <property type="entry name" value="REELIN"/>
    <property type="match status" value="1"/>
</dbReference>
<dbReference type="Ensembl" id="ENSCCRT00015106901.1">
    <property type="protein sequence ID" value="ENSCCRP00015103569.1"/>
    <property type="gene ID" value="ENSCCRG00015041259.1"/>
</dbReference>
<accession>A0A8C2ACU3</accession>
<feature type="transmembrane region" description="Helical" evidence="11">
    <location>
        <begin position="552"/>
        <end position="571"/>
    </location>
</feature>
<dbReference type="Gene3D" id="1.20.120.1770">
    <property type="match status" value="1"/>
</dbReference>
<dbReference type="CDD" id="cd08544">
    <property type="entry name" value="Reeler"/>
    <property type="match status" value="1"/>
</dbReference>
<evidence type="ECO:0000256" key="10">
    <source>
        <dbReference type="ARBA" id="ARBA00023180"/>
    </source>
</evidence>
<feature type="transmembrane region" description="Helical" evidence="11">
    <location>
        <begin position="518"/>
        <end position="540"/>
    </location>
</feature>
<dbReference type="InterPro" id="IPR005018">
    <property type="entry name" value="DOMON_domain"/>
</dbReference>
<dbReference type="CDD" id="cd08760">
    <property type="entry name" value="Cyt_b561_FRRS1_like"/>
    <property type="match status" value="1"/>
</dbReference>
<keyword evidence="5 11" id="KW-0812">Transmembrane</keyword>